<keyword evidence="6 8" id="KW-1133">Transmembrane helix</keyword>
<reference evidence="11 12" key="1">
    <citation type="submission" date="2015-06" db="EMBL/GenBank/DDBJ databases">
        <title>Draft genome of the moderately acidophilic sulfate reducer Candidatus Desulfosporosinus acididurans strain M1.</title>
        <authorList>
            <person name="Poehlein A."/>
            <person name="Petzsch P."/>
            <person name="Johnson B.D."/>
            <person name="Schloemann M."/>
            <person name="Daniel R."/>
            <person name="Muehling M."/>
        </authorList>
    </citation>
    <scope>NUCLEOTIDE SEQUENCE [LARGE SCALE GENOMIC DNA]</scope>
    <source>
        <strain evidence="11 12">M1</strain>
    </source>
</reference>
<feature type="domain" description="ABC transmembrane type-1" evidence="10">
    <location>
        <begin position="19"/>
        <end position="303"/>
    </location>
</feature>
<evidence type="ECO:0000256" key="8">
    <source>
        <dbReference type="SAM" id="Phobius"/>
    </source>
</evidence>
<organism evidence="11 12">
    <name type="scientific">Desulfosporosinus acididurans</name>
    <dbReference type="NCBI Taxonomy" id="476652"/>
    <lineage>
        <taxon>Bacteria</taxon>
        <taxon>Bacillati</taxon>
        <taxon>Bacillota</taxon>
        <taxon>Clostridia</taxon>
        <taxon>Eubacteriales</taxon>
        <taxon>Desulfitobacteriaceae</taxon>
        <taxon>Desulfosporosinus</taxon>
    </lineage>
</organism>
<proteinExistence type="predicted"/>
<keyword evidence="7 8" id="KW-0472">Membrane</keyword>
<keyword evidence="3 8" id="KW-0812">Transmembrane</keyword>
<dbReference type="FunFam" id="3.40.50.300:FF:000287">
    <property type="entry name" value="Multidrug ABC transporter ATP-binding protein"/>
    <property type="match status" value="1"/>
</dbReference>
<protein>
    <submittedName>
        <fullName evidence="11">Putative multidrug resistance ABC transporter ATP-binding/permease protein YheH</fullName>
        <ecNumber evidence="11">3.6.3.-</ecNumber>
    </submittedName>
</protein>
<dbReference type="InterPro" id="IPR003593">
    <property type="entry name" value="AAA+_ATPase"/>
</dbReference>
<keyword evidence="5 11" id="KW-0067">ATP-binding</keyword>
<evidence type="ECO:0000256" key="5">
    <source>
        <dbReference type="ARBA" id="ARBA00022840"/>
    </source>
</evidence>
<dbReference type="AlphaFoldDB" id="A0A0J1FP95"/>
<evidence type="ECO:0000313" key="12">
    <source>
        <dbReference type="Proteomes" id="UP000036356"/>
    </source>
</evidence>
<dbReference type="Gene3D" id="3.40.50.300">
    <property type="entry name" value="P-loop containing nucleotide triphosphate hydrolases"/>
    <property type="match status" value="1"/>
</dbReference>
<accession>A0A0J1FP95</accession>
<evidence type="ECO:0000256" key="4">
    <source>
        <dbReference type="ARBA" id="ARBA00022741"/>
    </source>
</evidence>
<dbReference type="PATRIC" id="fig|476652.3.peg.3025"/>
<dbReference type="Pfam" id="PF00664">
    <property type="entry name" value="ABC_membrane"/>
    <property type="match status" value="1"/>
</dbReference>
<dbReference type="InterPro" id="IPR039421">
    <property type="entry name" value="Type_1_exporter"/>
</dbReference>
<dbReference type="InterPro" id="IPR027417">
    <property type="entry name" value="P-loop_NTPase"/>
</dbReference>
<dbReference type="GO" id="GO:0005886">
    <property type="term" value="C:plasma membrane"/>
    <property type="evidence" value="ECO:0007669"/>
    <property type="project" value="UniProtKB-SubCell"/>
</dbReference>
<dbReference type="SMART" id="SM00382">
    <property type="entry name" value="AAA"/>
    <property type="match status" value="1"/>
</dbReference>
<evidence type="ECO:0000256" key="1">
    <source>
        <dbReference type="ARBA" id="ARBA00004651"/>
    </source>
</evidence>
<gene>
    <name evidence="11" type="primary">yheH</name>
    <name evidence="11" type="ORF">DEAC_c28760</name>
</gene>
<name>A0A0J1FP95_9FIRM</name>
<dbReference type="SUPFAM" id="SSF90123">
    <property type="entry name" value="ABC transporter transmembrane region"/>
    <property type="match status" value="1"/>
</dbReference>
<feature type="transmembrane region" description="Helical" evidence="8">
    <location>
        <begin position="242"/>
        <end position="264"/>
    </location>
</feature>
<comment type="caution">
    <text evidence="11">The sequence shown here is derived from an EMBL/GenBank/DDBJ whole genome shotgun (WGS) entry which is preliminary data.</text>
</comment>
<feature type="transmembrane region" description="Helical" evidence="8">
    <location>
        <begin position="54"/>
        <end position="73"/>
    </location>
</feature>
<evidence type="ECO:0000256" key="2">
    <source>
        <dbReference type="ARBA" id="ARBA00022448"/>
    </source>
</evidence>
<dbReference type="InterPro" id="IPR017871">
    <property type="entry name" value="ABC_transporter-like_CS"/>
</dbReference>
<dbReference type="PANTHER" id="PTHR43394">
    <property type="entry name" value="ATP-DEPENDENT PERMEASE MDL1, MITOCHONDRIAL"/>
    <property type="match status" value="1"/>
</dbReference>
<keyword evidence="2" id="KW-0813">Transport</keyword>
<evidence type="ECO:0000259" key="10">
    <source>
        <dbReference type="PROSITE" id="PS50929"/>
    </source>
</evidence>
<dbReference type="CDD" id="cd18544">
    <property type="entry name" value="ABC_6TM_TmrA_like"/>
    <property type="match status" value="1"/>
</dbReference>
<dbReference type="PROSITE" id="PS50893">
    <property type="entry name" value="ABC_TRANSPORTER_2"/>
    <property type="match status" value="1"/>
</dbReference>
<feature type="transmembrane region" description="Helical" evidence="8">
    <location>
        <begin position="159"/>
        <end position="177"/>
    </location>
</feature>
<comment type="subcellular location">
    <subcellularLocation>
        <location evidence="1">Cell membrane</location>
        <topology evidence="1">Multi-pass membrane protein</topology>
    </subcellularLocation>
</comment>
<feature type="transmembrane region" description="Helical" evidence="8">
    <location>
        <begin position="130"/>
        <end position="153"/>
    </location>
</feature>
<dbReference type="EC" id="3.6.3.-" evidence="11"/>
<evidence type="ECO:0000313" key="11">
    <source>
        <dbReference type="EMBL" id="KLU65324.1"/>
    </source>
</evidence>
<dbReference type="InterPro" id="IPR036640">
    <property type="entry name" value="ABC1_TM_sf"/>
</dbReference>
<dbReference type="GO" id="GO:0015421">
    <property type="term" value="F:ABC-type oligopeptide transporter activity"/>
    <property type="evidence" value="ECO:0007669"/>
    <property type="project" value="TreeGrafter"/>
</dbReference>
<dbReference type="Gene3D" id="1.20.1560.10">
    <property type="entry name" value="ABC transporter type 1, transmembrane domain"/>
    <property type="match status" value="1"/>
</dbReference>
<keyword evidence="12" id="KW-1185">Reference proteome</keyword>
<dbReference type="PROSITE" id="PS50929">
    <property type="entry name" value="ABC_TM1F"/>
    <property type="match status" value="1"/>
</dbReference>
<evidence type="ECO:0000256" key="7">
    <source>
        <dbReference type="ARBA" id="ARBA00023136"/>
    </source>
</evidence>
<evidence type="ECO:0000259" key="9">
    <source>
        <dbReference type="PROSITE" id="PS50893"/>
    </source>
</evidence>
<dbReference type="RefSeq" id="WP_152671407.1">
    <property type="nucleotide sequence ID" value="NZ_LDZY01000009.1"/>
</dbReference>
<dbReference type="PROSITE" id="PS00211">
    <property type="entry name" value="ABC_TRANSPORTER_1"/>
    <property type="match status" value="1"/>
</dbReference>
<evidence type="ECO:0000256" key="3">
    <source>
        <dbReference type="ARBA" id="ARBA00022692"/>
    </source>
</evidence>
<keyword evidence="4" id="KW-0547">Nucleotide-binding</keyword>
<feature type="domain" description="ABC transporter" evidence="9">
    <location>
        <begin position="337"/>
        <end position="574"/>
    </location>
</feature>
<keyword evidence="11" id="KW-0378">Hydrolase</keyword>
<dbReference type="EMBL" id="LDZY01000009">
    <property type="protein sequence ID" value="KLU65324.1"/>
    <property type="molecule type" value="Genomic_DNA"/>
</dbReference>
<dbReference type="PANTHER" id="PTHR43394:SF1">
    <property type="entry name" value="ATP-BINDING CASSETTE SUB-FAMILY B MEMBER 10, MITOCHONDRIAL"/>
    <property type="match status" value="1"/>
</dbReference>
<dbReference type="InterPro" id="IPR011527">
    <property type="entry name" value="ABC1_TM_dom"/>
</dbReference>
<sequence length="583" mass="65530">MVIRRLLNYLVPHKKALTVASFLLILATFSDVIGPVLVKIFLDQHLVPRSFNRGSLIILASSYLGLNILSAVLQYRQLVSFNEIALKIVQQLRIDVFSHVQHLEFRVFDKTPAGALISRITNDTEAIKELFVGVLAAFVQNVVFMLGVFVAMFYLDVRLASFCLILLPIIIILMISYRKVSTKVYRRLRKELSYLNAKLNESIQGMSIIQAMRQEKRFRQEFQTINDNYYREAMANIRLESLFVRPAVDLIYTLALIIVLNYFGLQSLTGPIEIGVLYAFINYLDRFFEPVNMMMQRLSQFQQSLVAAERVFELLDDHRITSKVTAPDSPAISQGKIEFKNVSFSYDSDARGAMALKSISFTAYPGQTVALVGHTGSGKSTIANLLMRFYPVTHGEILIDGIPLSRLSDQELRSKVGLVAQDPFLFVGTISSNVALSRSEVKETEVRDAVSFVQAESFIGRLPQGLQEPMGERGATLSSGQRQLICFARTIAGNPKILVLDEATANVDTETEEAIQNALRKMRQGRTTIAIAHRLSTIQDADLILVLHHGKIVERGTHAELLAQEGLYYKMFILQHGSKDKEE</sequence>
<evidence type="ECO:0000256" key="6">
    <source>
        <dbReference type="ARBA" id="ARBA00022989"/>
    </source>
</evidence>
<dbReference type="Proteomes" id="UP000036356">
    <property type="component" value="Unassembled WGS sequence"/>
</dbReference>
<dbReference type="GO" id="GO:0016887">
    <property type="term" value="F:ATP hydrolysis activity"/>
    <property type="evidence" value="ECO:0007669"/>
    <property type="project" value="InterPro"/>
</dbReference>
<dbReference type="GO" id="GO:0005524">
    <property type="term" value="F:ATP binding"/>
    <property type="evidence" value="ECO:0007669"/>
    <property type="project" value="UniProtKB-KW"/>
</dbReference>
<dbReference type="STRING" id="476652.DEAC_c28760"/>
<dbReference type="Pfam" id="PF00005">
    <property type="entry name" value="ABC_tran"/>
    <property type="match status" value="1"/>
</dbReference>
<dbReference type="InterPro" id="IPR003439">
    <property type="entry name" value="ABC_transporter-like_ATP-bd"/>
</dbReference>
<dbReference type="CDD" id="cd03254">
    <property type="entry name" value="ABCC_Glucan_exporter_like"/>
    <property type="match status" value="1"/>
</dbReference>
<dbReference type="SUPFAM" id="SSF52540">
    <property type="entry name" value="P-loop containing nucleoside triphosphate hydrolases"/>
    <property type="match status" value="1"/>
</dbReference>